<evidence type="ECO:0000256" key="2">
    <source>
        <dbReference type="ARBA" id="ARBA00008072"/>
    </source>
</evidence>
<evidence type="ECO:0000256" key="5">
    <source>
        <dbReference type="ARBA" id="ARBA00023002"/>
    </source>
</evidence>
<dbReference type="SUPFAM" id="SSF50129">
    <property type="entry name" value="GroES-like"/>
    <property type="match status" value="1"/>
</dbReference>
<evidence type="ECO:0000313" key="9">
    <source>
        <dbReference type="Proteomes" id="UP000654918"/>
    </source>
</evidence>
<dbReference type="PANTHER" id="PTHR42940:SF3">
    <property type="entry name" value="ALCOHOL DEHYDROGENASE 1-RELATED"/>
    <property type="match status" value="1"/>
</dbReference>
<proteinExistence type="inferred from homology"/>
<evidence type="ECO:0000256" key="6">
    <source>
        <dbReference type="ARBA" id="ARBA00023027"/>
    </source>
</evidence>
<keyword evidence="9" id="KW-1185">Reference proteome</keyword>
<evidence type="ECO:0000256" key="4">
    <source>
        <dbReference type="ARBA" id="ARBA00022833"/>
    </source>
</evidence>
<keyword evidence="4" id="KW-0862">Zinc</keyword>
<dbReference type="PANTHER" id="PTHR42940">
    <property type="entry name" value="ALCOHOL DEHYDROGENASE 1-RELATED"/>
    <property type="match status" value="1"/>
</dbReference>
<comment type="caution">
    <text evidence="8">The sequence shown here is derived from an EMBL/GenBank/DDBJ whole genome shotgun (WGS) entry which is preliminary data.</text>
</comment>
<dbReference type="EMBL" id="WIGO01000127">
    <property type="protein sequence ID" value="KAF6828092.1"/>
    <property type="molecule type" value="Genomic_DNA"/>
</dbReference>
<evidence type="ECO:0000259" key="7">
    <source>
        <dbReference type="Pfam" id="PF08240"/>
    </source>
</evidence>
<keyword evidence="6" id="KW-0520">NAD</keyword>
<dbReference type="Gene3D" id="3.90.180.10">
    <property type="entry name" value="Medium-chain alcohol dehydrogenases, catalytic domain"/>
    <property type="match status" value="1"/>
</dbReference>
<accession>A0A8H6NC51</accession>
<evidence type="ECO:0000256" key="1">
    <source>
        <dbReference type="ARBA" id="ARBA00001947"/>
    </source>
</evidence>
<dbReference type="AlphaFoldDB" id="A0A8H6NC51"/>
<reference evidence="8" key="1">
    <citation type="journal article" date="2020" name="Phytopathology">
        <title>Genome Sequence Resources of Colletotrichum truncatum, C. plurivorum, C. musicola, and C. sojae: Four Species Pathogenic to Soybean (Glycine max).</title>
        <authorList>
            <person name="Rogerio F."/>
            <person name="Boufleur T.R."/>
            <person name="Ciampi-Guillardi M."/>
            <person name="Sukno S.A."/>
            <person name="Thon M.R."/>
            <person name="Massola Junior N.S."/>
            <person name="Baroncelli R."/>
        </authorList>
    </citation>
    <scope>NUCLEOTIDE SEQUENCE</scope>
    <source>
        <strain evidence="8">LFN00145</strain>
    </source>
</reference>
<dbReference type="Pfam" id="PF08240">
    <property type="entry name" value="ADH_N"/>
    <property type="match status" value="1"/>
</dbReference>
<dbReference type="InterPro" id="IPR036291">
    <property type="entry name" value="NAD(P)-bd_dom_sf"/>
</dbReference>
<feature type="domain" description="Alcohol dehydrogenase-like N-terminal" evidence="7">
    <location>
        <begin position="59"/>
        <end position="166"/>
    </location>
</feature>
<keyword evidence="3" id="KW-0479">Metal-binding</keyword>
<name>A0A8H6NC51_9PEZI</name>
<organism evidence="8 9">
    <name type="scientific">Colletotrichum plurivorum</name>
    <dbReference type="NCBI Taxonomy" id="2175906"/>
    <lineage>
        <taxon>Eukaryota</taxon>
        <taxon>Fungi</taxon>
        <taxon>Dikarya</taxon>
        <taxon>Ascomycota</taxon>
        <taxon>Pezizomycotina</taxon>
        <taxon>Sordariomycetes</taxon>
        <taxon>Hypocreomycetidae</taxon>
        <taxon>Glomerellales</taxon>
        <taxon>Glomerellaceae</taxon>
        <taxon>Colletotrichum</taxon>
        <taxon>Colletotrichum orchidearum species complex</taxon>
    </lineage>
</organism>
<dbReference type="InterPro" id="IPR011032">
    <property type="entry name" value="GroES-like_sf"/>
</dbReference>
<dbReference type="GO" id="GO:0046872">
    <property type="term" value="F:metal ion binding"/>
    <property type="evidence" value="ECO:0007669"/>
    <property type="project" value="UniProtKB-KW"/>
</dbReference>
<evidence type="ECO:0000256" key="3">
    <source>
        <dbReference type="ARBA" id="ARBA00022723"/>
    </source>
</evidence>
<comment type="similarity">
    <text evidence="2">Belongs to the zinc-containing alcohol dehydrogenase family.</text>
</comment>
<dbReference type="Gene3D" id="3.40.50.720">
    <property type="entry name" value="NAD(P)-binding Rossmann-like Domain"/>
    <property type="match status" value="1"/>
</dbReference>
<keyword evidence="5" id="KW-0560">Oxidoreductase</keyword>
<evidence type="ECO:0000313" key="8">
    <source>
        <dbReference type="EMBL" id="KAF6828092.1"/>
    </source>
</evidence>
<dbReference type="GO" id="GO:0004022">
    <property type="term" value="F:alcohol dehydrogenase (NAD+) activity"/>
    <property type="evidence" value="ECO:0007669"/>
    <property type="project" value="TreeGrafter"/>
</dbReference>
<dbReference type="GO" id="GO:0005737">
    <property type="term" value="C:cytoplasm"/>
    <property type="evidence" value="ECO:0007669"/>
    <property type="project" value="TreeGrafter"/>
</dbReference>
<protein>
    <recommendedName>
        <fullName evidence="7">Alcohol dehydrogenase-like N-terminal domain-containing protein</fullName>
    </recommendedName>
</protein>
<sequence length="320" mass="33570">MGGFGFDSPARASAYLHGDGLYRLSPVSPPATQKAVIASRVTSALNLAVATIPVCLPLPTEVVVRVCHSGICRSDATFSKGPLPGYPSVNHIAGHEGIGQIVEAHDVGLLGRFVGLRYLGSMCRHCEYCLACMPTSCPHQKNAPKQLSGSFQEYLTVDVESLLFIPENIISRVNQPEILCGALCSSAAALMALRTAKVTANKVIVVIGVAGSIGNYTASMAKSIFGAQVVGVDVAWKVEELRRRGFGDYADILLGVPTDETEADAAASLKAAILKVCAELRPQNAMARAADAVIVTASSATAFQKLESYVCDGGWIVCSG</sequence>
<dbReference type="InterPro" id="IPR013154">
    <property type="entry name" value="ADH-like_N"/>
</dbReference>
<comment type="cofactor">
    <cofactor evidence="1">
        <name>Zn(2+)</name>
        <dbReference type="ChEBI" id="CHEBI:29105"/>
    </cofactor>
</comment>
<gene>
    <name evidence="8" type="ORF">CPLU01_08689</name>
</gene>
<dbReference type="Proteomes" id="UP000654918">
    <property type="component" value="Unassembled WGS sequence"/>
</dbReference>
<dbReference type="SUPFAM" id="SSF51735">
    <property type="entry name" value="NAD(P)-binding Rossmann-fold domains"/>
    <property type="match status" value="1"/>
</dbReference>